<feature type="coiled-coil region" evidence="3">
    <location>
        <begin position="333"/>
        <end position="367"/>
    </location>
</feature>
<evidence type="ECO:0000256" key="3">
    <source>
        <dbReference type="SAM" id="Coils"/>
    </source>
</evidence>
<name>A0A1Q8YIS8_9BURK</name>
<dbReference type="STRING" id="81479.RA876_00050"/>
<dbReference type="PANTHER" id="PTHR45138">
    <property type="entry name" value="REGULATORY COMPONENTS OF SENSORY TRANSDUCTION SYSTEM"/>
    <property type="match status" value="1"/>
</dbReference>
<feature type="domain" description="GGDEF" evidence="4">
    <location>
        <begin position="398"/>
        <end position="528"/>
    </location>
</feature>
<dbReference type="SMART" id="SM00267">
    <property type="entry name" value="GGDEF"/>
    <property type="match status" value="1"/>
</dbReference>
<organism evidence="5 6">
    <name type="scientific">Rhodoferax antarcticus ANT.BR</name>
    <dbReference type="NCBI Taxonomy" id="1111071"/>
    <lineage>
        <taxon>Bacteria</taxon>
        <taxon>Pseudomonadati</taxon>
        <taxon>Pseudomonadota</taxon>
        <taxon>Betaproteobacteria</taxon>
        <taxon>Burkholderiales</taxon>
        <taxon>Comamonadaceae</taxon>
        <taxon>Rhodoferax</taxon>
    </lineage>
</organism>
<reference evidence="5 6" key="1">
    <citation type="submission" date="2017-01" db="EMBL/GenBank/DDBJ databases">
        <title>Genome sequence of Rhodoferax antarcticus ANT.BR, a psychrophilic purple nonsulfur bacterium from an Antarctic microbial mat.</title>
        <authorList>
            <person name="Baker J."/>
            <person name="Riester C."/>
            <person name="Skinner B."/>
            <person name="Newell A."/>
            <person name="Swingley W."/>
            <person name="Madigan M."/>
            <person name="Jung D."/>
            <person name="Asao M."/>
            <person name="Chen M."/>
            <person name="Loughlin P."/>
            <person name="Pan H."/>
            <person name="Lin S."/>
            <person name="Li N."/>
            <person name="Shaw J."/>
            <person name="Prado M."/>
            <person name="Sherman C."/>
            <person name="Li X."/>
            <person name="Tang J."/>
            <person name="Blankenship R."/>
            <person name="Zhao T."/>
            <person name="Touchman J."/>
            <person name="Sattley M."/>
        </authorList>
    </citation>
    <scope>NUCLEOTIDE SEQUENCE [LARGE SCALE GENOMIC DNA]</scope>
    <source>
        <strain evidence="5 6">ANT.BR</strain>
    </source>
</reference>
<dbReference type="EC" id="2.7.7.65" evidence="1"/>
<dbReference type="NCBIfam" id="TIGR00254">
    <property type="entry name" value="GGDEF"/>
    <property type="match status" value="1"/>
</dbReference>
<dbReference type="PROSITE" id="PS50887">
    <property type="entry name" value="GGDEF"/>
    <property type="match status" value="1"/>
</dbReference>
<dbReference type="InterPro" id="IPR029787">
    <property type="entry name" value="Nucleotide_cyclase"/>
</dbReference>
<accession>A0A1Q8YIS8</accession>
<keyword evidence="6" id="KW-1185">Reference proteome</keyword>
<gene>
    <name evidence="5" type="ORF">BLL52_1059</name>
</gene>
<evidence type="ECO:0000256" key="2">
    <source>
        <dbReference type="ARBA" id="ARBA00034247"/>
    </source>
</evidence>
<dbReference type="FunFam" id="3.30.70.270:FF:000001">
    <property type="entry name" value="Diguanylate cyclase domain protein"/>
    <property type="match status" value="1"/>
</dbReference>
<comment type="caution">
    <text evidence="5">The sequence shown here is derived from an EMBL/GenBank/DDBJ whole genome shotgun (WGS) entry which is preliminary data.</text>
</comment>
<dbReference type="InterPro" id="IPR050469">
    <property type="entry name" value="Diguanylate_Cyclase"/>
</dbReference>
<dbReference type="AlphaFoldDB" id="A0A1Q8YIS8"/>
<dbReference type="PANTHER" id="PTHR45138:SF9">
    <property type="entry name" value="DIGUANYLATE CYCLASE DGCM-RELATED"/>
    <property type="match status" value="1"/>
</dbReference>
<dbReference type="InterPro" id="IPR043128">
    <property type="entry name" value="Rev_trsase/Diguanyl_cyclase"/>
</dbReference>
<comment type="catalytic activity">
    <reaction evidence="2">
        <text>2 GTP = 3',3'-c-di-GMP + 2 diphosphate</text>
        <dbReference type="Rhea" id="RHEA:24898"/>
        <dbReference type="ChEBI" id="CHEBI:33019"/>
        <dbReference type="ChEBI" id="CHEBI:37565"/>
        <dbReference type="ChEBI" id="CHEBI:58805"/>
        <dbReference type="EC" id="2.7.7.65"/>
    </reaction>
</comment>
<dbReference type="Pfam" id="PF00990">
    <property type="entry name" value="GGDEF"/>
    <property type="match status" value="1"/>
</dbReference>
<dbReference type="InterPro" id="IPR000160">
    <property type="entry name" value="GGDEF_dom"/>
</dbReference>
<protein>
    <recommendedName>
        <fullName evidence="1">diguanylate cyclase</fullName>
        <ecNumber evidence="1">2.7.7.65</ecNumber>
    </recommendedName>
</protein>
<dbReference type="RefSeq" id="WP_075585546.1">
    <property type="nucleotide sequence ID" value="NZ_MSYM01000007.1"/>
</dbReference>
<sequence>MAEKTPFEIARETLKQLTLRKLAPTPLNYQKIYSEVAQLPFEPPFPAERLREIALALPTKTPGQQKQRGLLESAINQLNWGGVKTALMAYGGFSPAAPESGKTGLLLSDTPKLLPSPPIEIALAPAVITAPALTADFFGQIARMIEFALPALGSDDDRFLEQTQALLKSLRDPSTDAITVKQMLAQYSHRLSFAAEDQAEIKTVLLKLLYLLVENISHLGIDDSWLTGQTEALMAACVPPLTLRRLDDVEQKLKDVIFQQTEAKSRAVQAQEEMRQMLATFIERLAAMNESTSGFHEQLEAGARLIDQAKTLADIAPVLKDIVGATRTMARDSQVARDELQSMKKHAEATEAEITKLHRELDRVSAQARHDPLTGALNRQGLEEAVNREVSKVKRQDTPLCMALLDIDNFKKLNDTLGHATGDIALAHLAGVTREVMRPQDTLARYGGEEFVILLPDTPLDKGIEAMTRLQRELTKRFFMAGTEKVLITFSAGVAQLGPDETGPQAIKRADQAMYLAKRAGKNRVLGA</sequence>
<dbReference type="GO" id="GO:0052621">
    <property type="term" value="F:diguanylate cyclase activity"/>
    <property type="evidence" value="ECO:0007669"/>
    <property type="project" value="UniProtKB-EC"/>
</dbReference>
<dbReference type="Proteomes" id="UP000185911">
    <property type="component" value="Unassembled WGS sequence"/>
</dbReference>
<evidence type="ECO:0000259" key="4">
    <source>
        <dbReference type="PROSITE" id="PS50887"/>
    </source>
</evidence>
<proteinExistence type="predicted"/>
<dbReference type="CDD" id="cd01949">
    <property type="entry name" value="GGDEF"/>
    <property type="match status" value="1"/>
</dbReference>
<dbReference type="EMBL" id="MSYM01000007">
    <property type="protein sequence ID" value="OLP07961.1"/>
    <property type="molecule type" value="Genomic_DNA"/>
</dbReference>
<dbReference type="SUPFAM" id="SSF55073">
    <property type="entry name" value="Nucleotide cyclase"/>
    <property type="match status" value="1"/>
</dbReference>
<evidence type="ECO:0000256" key="1">
    <source>
        <dbReference type="ARBA" id="ARBA00012528"/>
    </source>
</evidence>
<keyword evidence="3" id="KW-0175">Coiled coil</keyword>
<dbReference type="Gene3D" id="3.30.70.270">
    <property type="match status" value="1"/>
</dbReference>
<evidence type="ECO:0000313" key="6">
    <source>
        <dbReference type="Proteomes" id="UP000185911"/>
    </source>
</evidence>
<evidence type="ECO:0000313" key="5">
    <source>
        <dbReference type="EMBL" id="OLP07961.1"/>
    </source>
</evidence>